<evidence type="ECO:0000313" key="2">
    <source>
        <dbReference type="EMBL" id="TLS66468.1"/>
    </source>
</evidence>
<dbReference type="Proteomes" id="UP000306585">
    <property type="component" value="Unassembled WGS sequence"/>
</dbReference>
<name>A0A5R9GL64_9PROT</name>
<proteinExistence type="predicted"/>
<keyword evidence="1" id="KW-1133">Transmembrane helix</keyword>
<keyword evidence="1" id="KW-0812">Transmembrane</keyword>
<comment type="caution">
    <text evidence="2">The sequence shown here is derived from an EMBL/GenBank/DDBJ whole genome shotgun (WGS) entry which is preliminary data.</text>
</comment>
<feature type="transmembrane region" description="Helical" evidence="1">
    <location>
        <begin position="48"/>
        <end position="70"/>
    </location>
</feature>
<sequence length="154" mass="17932">MARRWDEVQCDLHPDRAGVWWDLLLYVPTVGFLLLWGLKFWYGGGDDAWMGYGLMFLGFFFLMVGGGRVLRRLLLHPKAPVSMDIDRERIRLVMKNGDAMALVKDIRFFTDHAGKSFGLTGMDNKGAKCQYVFHRQQFNDDDYKAIEKALERYK</sequence>
<evidence type="ECO:0000256" key="1">
    <source>
        <dbReference type="SAM" id="Phobius"/>
    </source>
</evidence>
<keyword evidence="1" id="KW-0472">Membrane</keyword>
<dbReference type="AlphaFoldDB" id="A0A5R9GL64"/>
<organism evidence="2 3">
    <name type="scientific">Mariprofundus erugo</name>
    <dbReference type="NCBI Taxonomy" id="2528639"/>
    <lineage>
        <taxon>Bacteria</taxon>
        <taxon>Pseudomonadati</taxon>
        <taxon>Pseudomonadota</taxon>
        <taxon>Candidatius Mariprofundia</taxon>
        <taxon>Mariprofundales</taxon>
        <taxon>Mariprofundaceae</taxon>
        <taxon>Mariprofundus</taxon>
    </lineage>
</organism>
<gene>
    <name evidence="2" type="ORF">FEF65_09865</name>
</gene>
<accession>A0A5R9GL64</accession>
<dbReference type="RefSeq" id="WP_138239649.1">
    <property type="nucleotide sequence ID" value="NZ_VBRY01000009.1"/>
</dbReference>
<dbReference type="EMBL" id="VBRY01000009">
    <property type="protein sequence ID" value="TLS66468.1"/>
    <property type="molecule type" value="Genomic_DNA"/>
</dbReference>
<reference evidence="2 3" key="1">
    <citation type="journal article" date="2019" name="Appl. Environ. Microbiol.">
        <title>Environmental Evidence and Genomic Insight of Iron-oxidizing Bacteria Preference Towards More Corrosion Resistant Stainless Steel at Higher Salinities.</title>
        <authorList>
            <person name="Garrison C.E."/>
            <person name="Price K.A."/>
            <person name="Field E.K."/>
        </authorList>
    </citation>
    <scope>NUCLEOTIDE SEQUENCE [LARGE SCALE GENOMIC DNA]</scope>
    <source>
        <strain evidence="2 3">P3</strain>
    </source>
</reference>
<dbReference type="OrthoDB" id="9154039at2"/>
<feature type="transmembrane region" description="Helical" evidence="1">
    <location>
        <begin position="20"/>
        <end position="42"/>
    </location>
</feature>
<keyword evidence="3" id="KW-1185">Reference proteome</keyword>
<evidence type="ECO:0000313" key="3">
    <source>
        <dbReference type="Proteomes" id="UP000306585"/>
    </source>
</evidence>
<protein>
    <submittedName>
        <fullName evidence="2">Uncharacterized protein</fullName>
    </submittedName>
</protein>